<gene>
    <name evidence="1" type="ORF">ACFFK0_28050</name>
</gene>
<dbReference type="Gene3D" id="3.40.50.300">
    <property type="entry name" value="P-loop containing nucleotide triphosphate hydrolases"/>
    <property type="match status" value="1"/>
</dbReference>
<proteinExistence type="predicted"/>
<name>A0ABV6DUB5_9BACL</name>
<evidence type="ECO:0008006" key="3">
    <source>
        <dbReference type="Google" id="ProtNLM"/>
    </source>
</evidence>
<dbReference type="InterPro" id="IPR027417">
    <property type="entry name" value="P-loop_NTPase"/>
</dbReference>
<keyword evidence="2" id="KW-1185">Reference proteome</keyword>
<dbReference type="Proteomes" id="UP001589776">
    <property type="component" value="Unassembled WGS sequence"/>
</dbReference>
<reference evidence="1 2" key="1">
    <citation type="submission" date="2024-09" db="EMBL/GenBank/DDBJ databases">
        <authorList>
            <person name="Sun Q."/>
            <person name="Mori K."/>
        </authorList>
    </citation>
    <scope>NUCLEOTIDE SEQUENCE [LARGE SCALE GENOMIC DNA]</scope>
    <source>
        <strain evidence="1 2">CCM 7759</strain>
    </source>
</reference>
<evidence type="ECO:0000313" key="2">
    <source>
        <dbReference type="Proteomes" id="UP001589776"/>
    </source>
</evidence>
<dbReference type="EMBL" id="JBHLWN010000115">
    <property type="protein sequence ID" value="MFC0216255.1"/>
    <property type="molecule type" value="Genomic_DNA"/>
</dbReference>
<dbReference type="SUPFAM" id="SSF52540">
    <property type="entry name" value="P-loop containing nucleoside triphosphate hydrolases"/>
    <property type="match status" value="1"/>
</dbReference>
<dbReference type="RefSeq" id="WP_377474319.1">
    <property type="nucleotide sequence ID" value="NZ_JBHLWN010000115.1"/>
</dbReference>
<organism evidence="1 2">
    <name type="scientific">Paenibacillus chartarius</name>
    <dbReference type="NCBI Taxonomy" id="747481"/>
    <lineage>
        <taxon>Bacteria</taxon>
        <taxon>Bacillati</taxon>
        <taxon>Bacillota</taxon>
        <taxon>Bacilli</taxon>
        <taxon>Bacillales</taxon>
        <taxon>Paenibacillaceae</taxon>
        <taxon>Paenibacillus</taxon>
    </lineage>
</organism>
<evidence type="ECO:0000313" key="1">
    <source>
        <dbReference type="EMBL" id="MFC0216255.1"/>
    </source>
</evidence>
<comment type="caution">
    <text evidence="1">The sequence shown here is derived from an EMBL/GenBank/DDBJ whole genome shotgun (WGS) entry which is preliminary data.</text>
</comment>
<accession>A0ABV6DUB5</accession>
<protein>
    <recommendedName>
        <fullName evidence="3">Amino acid ABC transporter ATP-binding protein</fullName>
    </recommendedName>
</protein>
<sequence>MEVLSPEGMTQIIITHEMEFAHRAADRIIFMDRGSIAEAGTPEDKFGGSRNERLQSWYSRFR</sequence>